<dbReference type="EMBL" id="JABCIY010000261">
    <property type="protein sequence ID" value="KAF7186231.1"/>
    <property type="molecule type" value="Genomic_DNA"/>
</dbReference>
<dbReference type="AlphaFoldDB" id="A0A8H6RA14"/>
<sequence>MDTSEKHASQTVYSAQSLTGRDVETHQIRLQDADEAAEFVAGFDRVVTEEESRRVKRKIDLHLMPLLMVVYFVQYLDKTTLGASSILGLIEDNNLSKNQYNWLGTIFYLAYLVFEWPQNLGLQRYPPAKWMAGNILIWAVVLCTTAAASNFAGLFISRLILGACEGTITAGFMILTSMFYTHAETMPRYSYWSLMNAVASIVSGLLSFGVYHVDEKVIAPWKLFFIITGGITLIIGVCFWYFVPDNPMKASFLTKEEKLIAIARLRNQSTGVENKTWKREQFIEAMTDWKVWAFAVYGAVSNVSNSMGNMTGLIIESLGFTTEQTTLLNCVNGVMEGMAILSAVWLFKKYPNSRAYLGAWYALPNIISGILLVALPWSAQGALLFAMYISFWGGPDFIFAMAWLMATTAGHTKKTTANAMLFIGYCLGNLLSPQMWRGEYAPRYYLPWGIILGTYVARPIMLLVMRYYMVKENQRRDALGHDKVEKFFDEHGHEVDPTFLDITDKKNMAFRYPL</sequence>
<dbReference type="Pfam" id="PF07690">
    <property type="entry name" value="MFS_1"/>
    <property type="match status" value="1"/>
</dbReference>
<evidence type="ECO:0000313" key="8">
    <source>
        <dbReference type="EMBL" id="KAF7186231.1"/>
    </source>
</evidence>
<reference evidence="8" key="1">
    <citation type="submission" date="2020-04" db="EMBL/GenBank/DDBJ databases">
        <title>Draft genome resource of the tomato pathogen Pseudocercospora fuligena.</title>
        <authorList>
            <person name="Zaccaron A."/>
        </authorList>
    </citation>
    <scope>NUCLEOTIDE SEQUENCE</scope>
    <source>
        <strain evidence="8">PF001</strain>
    </source>
</reference>
<protein>
    <submittedName>
        <fullName evidence="8">Putative transporter PB10D8.01</fullName>
    </submittedName>
</protein>
<dbReference type="OrthoDB" id="6730379at2759"/>
<keyword evidence="3 7" id="KW-0812">Transmembrane</keyword>
<dbReference type="InterPro" id="IPR036259">
    <property type="entry name" value="MFS_trans_sf"/>
</dbReference>
<dbReference type="SUPFAM" id="SSF103473">
    <property type="entry name" value="MFS general substrate transporter"/>
    <property type="match status" value="1"/>
</dbReference>
<dbReference type="GO" id="GO:0022857">
    <property type="term" value="F:transmembrane transporter activity"/>
    <property type="evidence" value="ECO:0007669"/>
    <property type="project" value="InterPro"/>
</dbReference>
<name>A0A8H6RA14_9PEZI</name>
<feature type="transmembrane region" description="Helical" evidence="7">
    <location>
        <begin position="189"/>
        <end position="211"/>
    </location>
</feature>
<keyword evidence="5 7" id="KW-0472">Membrane</keyword>
<keyword evidence="2" id="KW-0813">Transport</keyword>
<organism evidence="8 9">
    <name type="scientific">Pseudocercospora fuligena</name>
    <dbReference type="NCBI Taxonomy" id="685502"/>
    <lineage>
        <taxon>Eukaryota</taxon>
        <taxon>Fungi</taxon>
        <taxon>Dikarya</taxon>
        <taxon>Ascomycota</taxon>
        <taxon>Pezizomycotina</taxon>
        <taxon>Dothideomycetes</taxon>
        <taxon>Dothideomycetidae</taxon>
        <taxon>Mycosphaerellales</taxon>
        <taxon>Mycosphaerellaceae</taxon>
        <taxon>Pseudocercospora</taxon>
    </lineage>
</organism>
<comment type="similarity">
    <text evidence="6">Belongs to the major facilitator superfamily. Allantoate permease family.</text>
</comment>
<comment type="subcellular location">
    <subcellularLocation>
        <location evidence="1">Membrane</location>
        <topology evidence="1">Multi-pass membrane protein</topology>
    </subcellularLocation>
</comment>
<feature type="transmembrane region" description="Helical" evidence="7">
    <location>
        <begin position="59"/>
        <end position="76"/>
    </location>
</feature>
<dbReference type="Gene3D" id="1.20.1250.20">
    <property type="entry name" value="MFS general substrate transporter like domains"/>
    <property type="match status" value="1"/>
</dbReference>
<feature type="transmembrane region" description="Helical" evidence="7">
    <location>
        <begin position="135"/>
        <end position="156"/>
    </location>
</feature>
<proteinExistence type="inferred from homology"/>
<keyword evidence="9" id="KW-1185">Reference proteome</keyword>
<evidence type="ECO:0000256" key="4">
    <source>
        <dbReference type="ARBA" id="ARBA00022989"/>
    </source>
</evidence>
<feature type="transmembrane region" description="Helical" evidence="7">
    <location>
        <begin position="385"/>
        <end position="405"/>
    </location>
</feature>
<dbReference type="GO" id="GO:0016020">
    <property type="term" value="C:membrane"/>
    <property type="evidence" value="ECO:0007669"/>
    <property type="project" value="UniProtKB-SubCell"/>
</dbReference>
<dbReference type="PANTHER" id="PTHR43791:SF63">
    <property type="entry name" value="HIGH AFFINITY CYSTEINE TRANSPORTER"/>
    <property type="match status" value="1"/>
</dbReference>
<feature type="transmembrane region" description="Helical" evidence="7">
    <location>
        <begin position="448"/>
        <end position="469"/>
    </location>
</feature>
<evidence type="ECO:0000256" key="2">
    <source>
        <dbReference type="ARBA" id="ARBA00022448"/>
    </source>
</evidence>
<feature type="transmembrane region" description="Helical" evidence="7">
    <location>
        <begin position="326"/>
        <end position="347"/>
    </location>
</feature>
<accession>A0A8H6RA14</accession>
<feature type="transmembrane region" description="Helical" evidence="7">
    <location>
        <begin position="223"/>
        <end position="243"/>
    </location>
</feature>
<evidence type="ECO:0000256" key="5">
    <source>
        <dbReference type="ARBA" id="ARBA00023136"/>
    </source>
</evidence>
<evidence type="ECO:0000256" key="3">
    <source>
        <dbReference type="ARBA" id="ARBA00022692"/>
    </source>
</evidence>
<keyword evidence="4 7" id="KW-1133">Transmembrane helix</keyword>
<evidence type="ECO:0000256" key="7">
    <source>
        <dbReference type="SAM" id="Phobius"/>
    </source>
</evidence>
<evidence type="ECO:0000313" key="9">
    <source>
        <dbReference type="Proteomes" id="UP000660729"/>
    </source>
</evidence>
<dbReference type="Proteomes" id="UP000660729">
    <property type="component" value="Unassembled WGS sequence"/>
</dbReference>
<evidence type="ECO:0000256" key="6">
    <source>
        <dbReference type="ARBA" id="ARBA00037968"/>
    </source>
</evidence>
<comment type="caution">
    <text evidence="8">The sequence shown here is derived from an EMBL/GenBank/DDBJ whole genome shotgun (WGS) entry which is preliminary data.</text>
</comment>
<dbReference type="PANTHER" id="PTHR43791">
    <property type="entry name" value="PERMEASE-RELATED"/>
    <property type="match status" value="1"/>
</dbReference>
<evidence type="ECO:0000256" key="1">
    <source>
        <dbReference type="ARBA" id="ARBA00004141"/>
    </source>
</evidence>
<feature type="transmembrane region" description="Helical" evidence="7">
    <location>
        <begin position="359"/>
        <end position="379"/>
    </location>
</feature>
<feature type="transmembrane region" description="Helical" evidence="7">
    <location>
        <begin position="163"/>
        <end position="183"/>
    </location>
</feature>
<dbReference type="FunFam" id="1.20.1250.20:FF:000064">
    <property type="entry name" value="MFS allantoate transporter"/>
    <property type="match status" value="1"/>
</dbReference>
<feature type="transmembrane region" description="Helical" evidence="7">
    <location>
        <begin position="417"/>
        <end position="436"/>
    </location>
</feature>
<dbReference type="InterPro" id="IPR011701">
    <property type="entry name" value="MFS"/>
</dbReference>
<gene>
    <name evidence="8" type="ORF">HII31_12473</name>
</gene>